<proteinExistence type="predicted"/>
<reference evidence="1 2" key="2">
    <citation type="submission" date="2018-11" db="EMBL/GenBank/DDBJ databases">
        <authorList>
            <consortium name="Pathogen Informatics"/>
        </authorList>
    </citation>
    <scope>NUCLEOTIDE SEQUENCE [LARGE SCALE GENOMIC DNA]</scope>
</reference>
<evidence type="ECO:0000313" key="2">
    <source>
        <dbReference type="Proteomes" id="UP000271098"/>
    </source>
</evidence>
<name>A0A183D802_9BILA</name>
<gene>
    <name evidence="1" type="ORF">GPUH_LOCUS4844</name>
</gene>
<dbReference type="AlphaFoldDB" id="A0A183D802"/>
<organism evidence="3">
    <name type="scientific">Gongylonema pulchrum</name>
    <dbReference type="NCBI Taxonomy" id="637853"/>
    <lineage>
        <taxon>Eukaryota</taxon>
        <taxon>Metazoa</taxon>
        <taxon>Ecdysozoa</taxon>
        <taxon>Nematoda</taxon>
        <taxon>Chromadorea</taxon>
        <taxon>Rhabditida</taxon>
        <taxon>Spirurina</taxon>
        <taxon>Spiruromorpha</taxon>
        <taxon>Spiruroidea</taxon>
        <taxon>Gongylonematidae</taxon>
        <taxon>Gongylonema</taxon>
    </lineage>
</organism>
<dbReference type="EMBL" id="UYRT01009556">
    <property type="protein sequence ID" value="VDK47662.1"/>
    <property type="molecule type" value="Genomic_DNA"/>
</dbReference>
<sequence length="86" mass="9375">MLSCASINGFRNELCDGALRGAVSPFGVLSLSRARVARPLLSVHYCGRTAGALSDAKTWEKFVRRSGRVTLFLPEAQPFLLSVLKH</sequence>
<dbReference type="Proteomes" id="UP000271098">
    <property type="component" value="Unassembled WGS sequence"/>
</dbReference>
<evidence type="ECO:0000313" key="1">
    <source>
        <dbReference type="EMBL" id="VDK47662.1"/>
    </source>
</evidence>
<accession>A0A183D802</accession>
<protein>
    <submittedName>
        <fullName evidence="3">DUF1534 domain-containing protein</fullName>
    </submittedName>
</protein>
<reference evidence="3" key="1">
    <citation type="submission" date="2016-06" db="UniProtKB">
        <authorList>
            <consortium name="WormBaseParasite"/>
        </authorList>
    </citation>
    <scope>IDENTIFICATION</scope>
</reference>
<dbReference type="WBParaSite" id="GPUH_0000485001-mRNA-1">
    <property type="protein sequence ID" value="GPUH_0000485001-mRNA-1"/>
    <property type="gene ID" value="GPUH_0000485001"/>
</dbReference>
<evidence type="ECO:0000313" key="3">
    <source>
        <dbReference type="WBParaSite" id="GPUH_0000485001-mRNA-1"/>
    </source>
</evidence>
<keyword evidence="2" id="KW-1185">Reference proteome</keyword>